<sequence length="109" mass="12507">MLLRNQFLSENATRNALDVADQTRPENQGMLESFHFWFPVSLTIAGFLAFILYMVVVRFIQMRESARTRDYTVLPAVDDPLEHKKRPESSSRISSSKRSSSHVPISVVH</sequence>
<gene>
    <name evidence="3" type="ORF">CVLEPA_LOCUS18484</name>
</gene>
<evidence type="ECO:0000256" key="2">
    <source>
        <dbReference type="SAM" id="Phobius"/>
    </source>
</evidence>
<dbReference type="EMBL" id="CAWYQH010000102">
    <property type="protein sequence ID" value="CAK8686564.1"/>
    <property type="molecule type" value="Genomic_DNA"/>
</dbReference>
<keyword evidence="2" id="KW-0472">Membrane</keyword>
<accession>A0ABP0G7F1</accession>
<evidence type="ECO:0000256" key="1">
    <source>
        <dbReference type="SAM" id="MobiDB-lite"/>
    </source>
</evidence>
<reference evidence="3 4" key="1">
    <citation type="submission" date="2024-02" db="EMBL/GenBank/DDBJ databases">
        <authorList>
            <person name="Daric V."/>
            <person name="Darras S."/>
        </authorList>
    </citation>
    <scope>NUCLEOTIDE SEQUENCE [LARGE SCALE GENOMIC DNA]</scope>
</reference>
<evidence type="ECO:0000313" key="3">
    <source>
        <dbReference type="EMBL" id="CAK8686564.1"/>
    </source>
</evidence>
<feature type="compositionally biased region" description="Basic and acidic residues" evidence="1">
    <location>
        <begin position="80"/>
        <end position="89"/>
    </location>
</feature>
<evidence type="ECO:0000313" key="4">
    <source>
        <dbReference type="Proteomes" id="UP001642483"/>
    </source>
</evidence>
<protein>
    <submittedName>
        <fullName evidence="3">Uncharacterized protein</fullName>
    </submittedName>
</protein>
<dbReference type="Proteomes" id="UP001642483">
    <property type="component" value="Unassembled WGS sequence"/>
</dbReference>
<proteinExistence type="predicted"/>
<comment type="caution">
    <text evidence="3">The sequence shown here is derived from an EMBL/GenBank/DDBJ whole genome shotgun (WGS) entry which is preliminary data.</text>
</comment>
<keyword evidence="4" id="KW-1185">Reference proteome</keyword>
<feature type="region of interest" description="Disordered" evidence="1">
    <location>
        <begin position="77"/>
        <end position="109"/>
    </location>
</feature>
<keyword evidence="2" id="KW-0812">Transmembrane</keyword>
<name>A0ABP0G7F1_CLALP</name>
<organism evidence="3 4">
    <name type="scientific">Clavelina lepadiformis</name>
    <name type="common">Light-bulb sea squirt</name>
    <name type="synonym">Ascidia lepadiformis</name>
    <dbReference type="NCBI Taxonomy" id="159417"/>
    <lineage>
        <taxon>Eukaryota</taxon>
        <taxon>Metazoa</taxon>
        <taxon>Chordata</taxon>
        <taxon>Tunicata</taxon>
        <taxon>Ascidiacea</taxon>
        <taxon>Aplousobranchia</taxon>
        <taxon>Clavelinidae</taxon>
        <taxon>Clavelina</taxon>
    </lineage>
</organism>
<keyword evidence="2" id="KW-1133">Transmembrane helix</keyword>
<feature type="transmembrane region" description="Helical" evidence="2">
    <location>
        <begin position="36"/>
        <end position="60"/>
    </location>
</feature>